<dbReference type="PANTHER" id="PTHR43651:SF3">
    <property type="entry name" value="1,4-ALPHA-GLUCAN-BRANCHING ENZYME"/>
    <property type="match status" value="1"/>
</dbReference>
<feature type="non-terminal residue" evidence="1">
    <location>
        <position position="1"/>
    </location>
</feature>
<feature type="non-terminal residue" evidence="1">
    <location>
        <position position="365"/>
    </location>
</feature>
<dbReference type="GO" id="GO:0003844">
    <property type="term" value="F:1,4-alpha-glucan branching enzyme activity"/>
    <property type="evidence" value="ECO:0007669"/>
    <property type="project" value="TreeGrafter"/>
</dbReference>
<reference evidence="1" key="1">
    <citation type="journal article" date="2013" name="Environ. Microbiol.">
        <title>Microbiota from the distal guts of lean and obese adolescents exhibit partial functional redundancy besides clear differences in community structure.</title>
        <authorList>
            <person name="Ferrer M."/>
            <person name="Ruiz A."/>
            <person name="Lanza F."/>
            <person name="Haange S.B."/>
            <person name="Oberbach A."/>
            <person name="Till H."/>
            <person name="Bargiela R."/>
            <person name="Campoy C."/>
            <person name="Segura M.T."/>
            <person name="Richter M."/>
            <person name="von Bergen M."/>
            <person name="Seifert J."/>
            <person name="Suarez A."/>
        </authorList>
    </citation>
    <scope>NUCLEOTIDE SEQUENCE</scope>
</reference>
<dbReference type="PANTHER" id="PTHR43651">
    <property type="entry name" value="1,4-ALPHA-GLUCAN-BRANCHING ENZYME"/>
    <property type="match status" value="1"/>
</dbReference>
<dbReference type="SUPFAM" id="SSF51445">
    <property type="entry name" value="(Trans)glycosidases"/>
    <property type="match status" value="1"/>
</dbReference>
<protein>
    <submittedName>
        <fullName evidence="1">1,4-alpha-glucan branching enzyme</fullName>
    </submittedName>
</protein>
<dbReference type="GO" id="GO:0005737">
    <property type="term" value="C:cytoplasm"/>
    <property type="evidence" value="ECO:0007669"/>
    <property type="project" value="TreeGrafter"/>
</dbReference>
<organism evidence="1">
    <name type="scientific">human gut metagenome</name>
    <dbReference type="NCBI Taxonomy" id="408170"/>
    <lineage>
        <taxon>unclassified sequences</taxon>
        <taxon>metagenomes</taxon>
        <taxon>organismal metagenomes</taxon>
    </lineage>
</organism>
<proteinExistence type="predicted"/>
<dbReference type="InterPro" id="IPR017853">
    <property type="entry name" value="GH"/>
</dbReference>
<name>K1U6L8_9ZZZZ</name>
<dbReference type="Gene3D" id="3.20.20.80">
    <property type="entry name" value="Glycosidases"/>
    <property type="match status" value="1"/>
</dbReference>
<comment type="caution">
    <text evidence="1">The sequence shown here is derived from an EMBL/GenBank/DDBJ whole genome shotgun (WGS) entry which is preliminary data.</text>
</comment>
<evidence type="ECO:0000313" key="1">
    <source>
        <dbReference type="EMBL" id="EKC75654.1"/>
    </source>
</evidence>
<sequence length="365" mass="42585">KELIRRAHELGLAVIMDLVHAHYVKNLNEGINELDGTDHLYSRPGEAGNQPYWDSKLFDYGKGEVQHFLLSNVKYWLDEFHFDGFRFDGVTSMLYHHHGYVTFDCRERYFDAGVNEDAIDYLTLANRLVHDFRPSAVTIAEDVSGMPGMCFPAADGGIGFDYRLGMAIPDYWIKLLKEVPDEKWNIWEMWSVMTNRLPEVKTVAYAESHDQALVGDKTIAFRLMDKEMYFHMDRASQNLIIDRGMALHKMIRLMTISTGGQAYLNFMGNEFGHPEWIDFPREGNGWSYAHARRQWSLARNGLLRYSWLGDFDRAMIRLIRKYRVLEDGYAWNLLMDEQNKTMVFSHGRLLFVFNWPPTASTPRLR</sequence>
<dbReference type="AlphaFoldDB" id="K1U6L8"/>
<dbReference type="EMBL" id="AJWY01003333">
    <property type="protein sequence ID" value="EKC75654.1"/>
    <property type="molecule type" value="Genomic_DNA"/>
</dbReference>
<gene>
    <name evidence="1" type="ORF">LEA_05090</name>
</gene>
<dbReference type="GO" id="GO:0005975">
    <property type="term" value="P:carbohydrate metabolic process"/>
    <property type="evidence" value="ECO:0007669"/>
    <property type="project" value="TreeGrafter"/>
</dbReference>
<accession>K1U6L8</accession>